<sequence>MKMKVKHINIWMLAAFITVCVLFLFLLSVSCFHTAQTAVAAAAVRPLVVLDAGHGGEDGGAVGCSPVPEKVLNLSITKKIEKGLTSAGCRVVMTRTDDTMLGDNTLSTLHERKVSDIHKRLSILQENPGGIFVSIHQNHFADGYYNGAQVFYSSNHPKSKILAESIRQSIVSSVQPQNKRENKAATSSIYLLAHAKDPAILIECGFLSNASEAKLLNDTAYQQKMADAVTHGILNYQKQGAAVSSAVSSNRLYSSVSSAIIK</sequence>
<dbReference type="CDD" id="cd02696">
    <property type="entry name" value="MurNAc-LAA"/>
    <property type="match status" value="1"/>
</dbReference>
<keyword evidence="6" id="KW-1185">Reference proteome</keyword>
<keyword evidence="1" id="KW-0378">Hydrolase</keyword>
<name>A0A859DQS4_9FIRM</name>
<gene>
    <name evidence="3" type="ORF">GJQ69_05380</name>
    <name evidence="4" type="ORF">GKP14_08160</name>
</gene>
<dbReference type="Proteomes" id="UP000501316">
    <property type="component" value="Chromosome"/>
</dbReference>
<reference evidence="4" key="3">
    <citation type="journal article" date="2022" name="Int. J. Syst. Evol. Microbiol.">
        <title>Caproicibacterium lactatifermentans sp. nov., isolated from pit clay used for the production of Chinese strong aroma-type liquor.</title>
        <authorList>
            <person name="Wang H."/>
            <person name="Gu Y."/>
            <person name="Zhao D."/>
            <person name="Qiao Z."/>
            <person name="Zheng J."/>
            <person name="Gao J."/>
            <person name="Ren C."/>
            <person name="Xu Y."/>
        </authorList>
    </citation>
    <scope>NUCLEOTIDE SEQUENCE</scope>
    <source>
        <strain evidence="4">JNU-WLY1368</strain>
    </source>
</reference>
<protein>
    <submittedName>
        <fullName evidence="3">N-acetylmuramoyl-L-alanine amidase</fullName>
    </submittedName>
</protein>
<dbReference type="KEGG" id="clf:GJQ69_05380"/>
<feature type="domain" description="MurNAc-LAA" evidence="2">
    <location>
        <begin position="121"/>
        <end position="234"/>
    </location>
</feature>
<evidence type="ECO:0000313" key="4">
    <source>
        <dbReference type="EMBL" id="QKO30964.1"/>
    </source>
</evidence>
<dbReference type="SUPFAM" id="SSF53187">
    <property type="entry name" value="Zn-dependent exopeptidases"/>
    <property type="match status" value="1"/>
</dbReference>
<dbReference type="SMART" id="SM00646">
    <property type="entry name" value="Ami_3"/>
    <property type="match status" value="1"/>
</dbReference>
<evidence type="ECO:0000313" key="5">
    <source>
        <dbReference type="Proteomes" id="UP000501316"/>
    </source>
</evidence>
<dbReference type="PANTHER" id="PTHR30404">
    <property type="entry name" value="N-ACETYLMURAMOYL-L-ALANINE AMIDASE"/>
    <property type="match status" value="1"/>
</dbReference>
<organism evidence="3 5">
    <name type="scientific">Caproicibacterium lactatifermentans</name>
    <dbReference type="NCBI Taxonomy" id="2666138"/>
    <lineage>
        <taxon>Bacteria</taxon>
        <taxon>Bacillati</taxon>
        <taxon>Bacillota</taxon>
        <taxon>Clostridia</taxon>
        <taxon>Eubacteriales</taxon>
        <taxon>Oscillospiraceae</taxon>
        <taxon>Caproicibacterium</taxon>
    </lineage>
</organism>
<evidence type="ECO:0000313" key="6">
    <source>
        <dbReference type="Proteomes" id="UP000509623"/>
    </source>
</evidence>
<dbReference type="InterPro" id="IPR002508">
    <property type="entry name" value="MurNAc-LAA_cat"/>
</dbReference>
<dbReference type="PROSITE" id="PS51257">
    <property type="entry name" value="PROKAR_LIPOPROTEIN"/>
    <property type="match status" value="1"/>
</dbReference>
<dbReference type="Pfam" id="PF01520">
    <property type="entry name" value="Amidase_3"/>
    <property type="match status" value="1"/>
</dbReference>
<dbReference type="GO" id="GO:0009253">
    <property type="term" value="P:peptidoglycan catabolic process"/>
    <property type="evidence" value="ECO:0007669"/>
    <property type="project" value="InterPro"/>
</dbReference>
<accession>A0A859DQS4</accession>
<dbReference type="PANTHER" id="PTHR30404:SF0">
    <property type="entry name" value="N-ACETYLMURAMOYL-L-ALANINE AMIDASE AMIC"/>
    <property type="match status" value="1"/>
</dbReference>
<dbReference type="Gene3D" id="3.40.630.40">
    <property type="entry name" value="Zn-dependent exopeptidases"/>
    <property type="match status" value="1"/>
</dbReference>
<dbReference type="EMBL" id="CP046161">
    <property type="protein sequence ID" value="QKO30964.1"/>
    <property type="molecule type" value="Genomic_DNA"/>
</dbReference>
<evidence type="ECO:0000259" key="2">
    <source>
        <dbReference type="SMART" id="SM00646"/>
    </source>
</evidence>
<dbReference type="AlphaFoldDB" id="A0A859DQS4"/>
<evidence type="ECO:0000313" key="3">
    <source>
        <dbReference type="EMBL" id="QKN23964.1"/>
    </source>
</evidence>
<dbReference type="EMBL" id="CP046051">
    <property type="protein sequence ID" value="QKN23964.1"/>
    <property type="molecule type" value="Genomic_DNA"/>
</dbReference>
<proteinExistence type="predicted"/>
<dbReference type="GO" id="GO:0008745">
    <property type="term" value="F:N-acetylmuramoyl-L-alanine amidase activity"/>
    <property type="evidence" value="ECO:0007669"/>
    <property type="project" value="InterPro"/>
</dbReference>
<dbReference type="GO" id="GO:0030288">
    <property type="term" value="C:outer membrane-bounded periplasmic space"/>
    <property type="evidence" value="ECO:0007669"/>
    <property type="project" value="TreeGrafter"/>
</dbReference>
<evidence type="ECO:0000256" key="1">
    <source>
        <dbReference type="ARBA" id="ARBA00022801"/>
    </source>
</evidence>
<reference evidence="4" key="2">
    <citation type="journal article" date="2021" name="Appl. Environ. Microbiol.">
        <title>Adaptability of a Caproate-Producing Bacterium Contributes to Its Dominance in an Anaerobic Fermentation System.</title>
        <authorList>
            <person name="Wang H."/>
            <person name="Gu Y."/>
            <person name="Zhou W."/>
            <person name="Zhao D."/>
            <person name="Qiao Z."/>
            <person name="Zheng J."/>
            <person name="Gao J."/>
            <person name="Chen X."/>
            <person name="Ren C."/>
            <person name="Xu Y."/>
        </authorList>
    </citation>
    <scope>NUCLEOTIDE SEQUENCE</scope>
    <source>
        <strain evidence="4">JNU-WLY1368</strain>
    </source>
</reference>
<dbReference type="Proteomes" id="UP000509623">
    <property type="component" value="Chromosome"/>
</dbReference>
<reference evidence="5 6" key="1">
    <citation type="submission" date="2019-11" db="EMBL/GenBank/DDBJ databases">
        <authorList>
            <person name="Ren C."/>
            <person name="Wang H."/>
            <person name="Xu Y."/>
        </authorList>
    </citation>
    <scope>NUCLEOTIDE SEQUENCE [LARGE SCALE GENOMIC DNA]</scope>
    <source>
        <strain evidence="6">JNU-WLY1368</strain>
        <strain evidence="3 5">LBM 19010</strain>
    </source>
</reference>
<dbReference type="InterPro" id="IPR050695">
    <property type="entry name" value="N-acetylmuramoyl_amidase_3"/>
</dbReference>